<evidence type="ECO:0000313" key="15">
    <source>
        <dbReference type="Proteomes" id="UP000799436"/>
    </source>
</evidence>
<evidence type="ECO:0000256" key="10">
    <source>
        <dbReference type="RuleBase" id="RU364101"/>
    </source>
</evidence>
<evidence type="ECO:0000256" key="5">
    <source>
        <dbReference type="ARBA" id="ARBA00022892"/>
    </source>
</evidence>
<dbReference type="GO" id="GO:0070971">
    <property type="term" value="C:endoplasmic reticulum exit site"/>
    <property type="evidence" value="ECO:0007669"/>
    <property type="project" value="TreeGrafter"/>
</dbReference>
<dbReference type="OrthoDB" id="8918678at2759"/>
<dbReference type="GO" id="GO:0016192">
    <property type="term" value="P:vesicle-mediated transport"/>
    <property type="evidence" value="ECO:0007669"/>
    <property type="project" value="UniProtKB-KW"/>
</dbReference>
<evidence type="ECO:0000259" key="13">
    <source>
        <dbReference type="Pfam" id="PF12932"/>
    </source>
</evidence>
<feature type="region of interest" description="Disordered" evidence="11">
    <location>
        <begin position="1"/>
        <end position="27"/>
    </location>
</feature>
<protein>
    <recommendedName>
        <fullName evidence="10">Protein transport protein sec16</fullName>
    </recommendedName>
</protein>
<comment type="function">
    <text evidence="9 10">Involved in the initiation of assembly of the COPII coat required for the formation of transport vesicles from the endoplasmic reticulum (ER) and the selection of cargo molecules. Also involved in autophagy.</text>
</comment>
<dbReference type="Pfam" id="PF12932">
    <property type="entry name" value="Sec16"/>
    <property type="match status" value="1"/>
</dbReference>
<dbReference type="FunFam" id="1.25.40.1030:FF:000008">
    <property type="entry name" value="Protein transport protein sec16"/>
    <property type="match status" value="1"/>
</dbReference>
<dbReference type="GO" id="GO:0012507">
    <property type="term" value="C:ER to Golgi transport vesicle membrane"/>
    <property type="evidence" value="ECO:0007669"/>
    <property type="project" value="TreeGrafter"/>
</dbReference>
<dbReference type="GO" id="GO:0005789">
    <property type="term" value="C:endoplasmic reticulum membrane"/>
    <property type="evidence" value="ECO:0007669"/>
    <property type="project" value="UniProtKB-SubCell"/>
</dbReference>
<evidence type="ECO:0000256" key="2">
    <source>
        <dbReference type="ARBA" id="ARBA00005927"/>
    </source>
</evidence>
<dbReference type="CDD" id="cd09233">
    <property type="entry name" value="ACE1-Sec16-like"/>
    <property type="match status" value="1"/>
</dbReference>
<evidence type="ECO:0000256" key="6">
    <source>
        <dbReference type="ARBA" id="ARBA00022927"/>
    </source>
</evidence>
<dbReference type="GO" id="GO:0070973">
    <property type="term" value="P:protein localization to endoplasmic reticulum exit site"/>
    <property type="evidence" value="ECO:0007669"/>
    <property type="project" value="TreeGrafter"/>
</dbReference>
<dbReference type="GO" id="GO:0015031">
    <property type="term" value="P:protein transport"/>
    <property type="evidence" value="ECO:0007669"/>
    <property type="project" value="UniProtKB-KW"/>
</dbReference>
<dbReference type="EMBL" id="ML995823">
    <property type="protein sequence ID" value="KAF2770737.1"/>
    <property type="molecule type" value="Genomic_DNA"/>
</dbReference>
<evidence type="ECO:0000256" key="7">
    <source>
        <dbReference type="ARBA" id="ARBA00023006"/>
    </source>
</evidence>
<dbReference type="Proteomes" id="UP000799436">
    <property type="component" value="Unassembled WGS sequence"/>
</dbReference>
<accession>A0A6G1LCW9</accession>
<feature type="domain" description="Sec16 central conserved" evidence="13">
    <location>
        <begin position="37"/>
        <end position="157"/>
    </location>
</feature>
<keyword evidence="8 10" id="KW-0472">Membrane</keyword>
<dbReference type="Pfam" id="PF12931">
    <property type="entry name" value="TPR_Sec16"/>
    <property type="match status" value="1"/>
</dbReference>
<feature type="domain" description="Sec16 Sec23-binding" evidence="12">
    <location>
        <begin position="208"/>
        <end position="509"/>
    </location>
</feature>
<feature type="region of interest" description="Disordered" evidence="11">
    <location>
        <begin position="526"/>
        <end position="546"/>
    </location>
</feature>
<organism evidence="14 15">
    <name type="scientific">Teratosphaeria nubilosa</name>
    <dbReference type="NCBI Taxonomy" id="161662"/>
    <lineage>
        <taxon>Eukaryota</taxon>
        <taxon>Fungi</taxon>
        <taxon>Dikarya</taxon>
        <taxon>Ascomycota</taxon>
        <taxon>Pezizomycotina</taxon>
        <taxon>Dothideomycetes</taxon>
        <taxon>Dothideomycetidae</taxon>
        <taxon>Mycosphaerellales</taxon>
        <taxon>Teratosphaeriaceae</taxon>
        <taxon>Teratosphaeria</taxon>
    </lineage>
</organism>
<evidence type="ECO:0000256" key="4">
    <source>
        <dbReference type="ARBA" id="ARBA00022824"/>
    </source>
</evidence>
<evidence type="ECO:0000256" key="3">
    <source>
        <dbReference type="ARBA" id="ARBA00022448"/>
    </source>
</evidence>
<evidence type="ECO:0000256" key="8">
    <source>
        <dbReference type="ARBA" id="ARBA00023136"/>
    </source>
</evidence>
<keyword evidence="3 10" id="KW-0813">Transport</keyword>
<dbReference type="Gene3D" id="1.25.40.1030">
    <property type="match status" value="1"/>
</dbReference>
<proteinExistence type="inferred from homology"/>
<reference evidence="14" key="1">
    <citation type="journal article" date="2020" name="Stud. Mycol.">
        <title>101 Dothideomycetes genomes: a test case for predicting lifestyles and emergence of pathogens.</title>
        <authorList>
            <person name="Haridas S."/>
            <person name="Albert R."/>
            <person name="Binder M."/>
            <person name="Bloem J."/>
            <person name="Labutti K."/>
            <person name="Salamov A."/>
            <person name="Andreopoulos B."/>
            <person name="Baker S."/>
            <person name="Barry K."/>
            <person name="Bills G."/>
            <person name="Bluhm B."/>
            <person name="Cannon C."/>
            <person name="Castanera R."/>
            <person name="Culley D."/>
            <person name="Daum C."/>
            <person name="Ezra D."/>
            <person name="Gonzalez J."/>
            <person name="Henrissat B."/>
            <person name="Kuo A."/>
            <person name="Liang C."/>
            <person name="Lipzen A."/>
            <person name="Lutzoni F."/>
            <person name="Magnuson J."/>
            <person name="Mondo S."/>
            <person name="Nolan M."/>
            <person name="Ohm R."/>
            <person name="Pangilinan J."/>
            <person name="Park H.-J."/>
            <person name="Ramirez L."/>
            <person name="Alfaro M."/>
            <person name="Sun H."/>
            <person name="Tritt A."/>
            <person name="Yoshinaga Y."/>
            <person name="Zwiers L.-H."/>
            <person name="Turgeon B."/>
            <person name="Goodwin S."/>
            <person name="Spatafora J."/>
            <person name="Crous P."/>
            <person name="Grigoriev I."/>
        </authorList>
    </citation>
    <scope>NUCLEOTIDE SEQUENCE</scope>
    <source>
        <strain evidence="14">CBS 116005</strain>
    </source>
</reference>
<evidence type="ECO:0000256" key="1">
    <source>
        <dbReference type="ARBA" id="ARBA00004397"/>
    </source>
</evidence>
<sequence length="546" mass="59298">MTGPALPHRQQCSRDANFALPQDERSQDPLERWKGQPIFNWGASGAIVYTFPKVTPFWGGGPGQSSVRSTPGEITLTDAASFQPMDDRNAKFPGPLPVKGKGKKKEVLTWMSGKIEDLERQVEGAMLDFNLPTDLKKRIAEKLVLWKITRIFVENDGVLESSPKIEDEVRKILLPDLAEISQVVDLQSPVTASAISADPVDKTVLLQLRQALLEGQRERAVWLAEEKKLWGHAMLIASTIGPEIWKQIIQSFVRSQVKIVGSDARSLAALYQIFAGNADESVDELVPPSARAGFQMVSKSDGSVSENPMEGLEQWRETLGLVVGNRTPNDGPSLLVLGKLLMSYGRAEAASTCFLFARAFAKHSGADDAEATFVLLGANHQSPEESLGSDVDTIILTEIYEWAFSLSAQPTAAHYIPHLQSYKLIHAHYLAGFGLKTKAQAYCDHIAQAPTSNTRTSPYYHPAFKQAVADLQDFLAQAPADGKGGIFGRPAINKVSLGAATWFNKFVSGGEDHAPQEGAMQGALADESGPFGRVSGEMSRTGSVAD</sequence>
<evidence type="ECO:0000259" key="12">
    <source>
        <dbReference type="Pfam" id="PF12931"/>
    </source>
</evidence>
<keyword evidence="6 10" id="KW-0653">Protein transport</keyword>
<comment type="subcellular location">
    <subcellularLocation>
        <location evidence="1">Endoplasmic reticulum membrane</location>
        <topology evidence="1">Peripheral membrane protein</topology>
        <orientation evidence="1">Cytoplasmic side</orientation>
    </subcellularLocation>
</comment>
<keyword evidence="4 10" id="KW-0256">Endoplasmic reticulum</keyword>
<dbReference type="GO" id="GO:0007030">
    <property type="term" value="P:Golgi organization"/>
    <property type="evidence" value="ECO:0007669"/>
    <property type="project" value="TreeGrafter"/>
</dbReference>
<dbReference type="InterPro" id="IPR024298">
    <property type="entry name" value="Sec16_Sec23-bd"/>
</dbReference>
<dbReference type="InterPro" id="IPR024340">
    <property type="entry name" value="Sec16_CCD"/>
</dbReference>
<evidence type="ECO:0000313" key="14">
    <source>
        <dbReference type="EMBL" id="KAF2770737.1"/>
    </source>
</evidence>
<feature type="non-terminal residue" evidence="14">
    <location>
        <position position="546"/>
    </location>
</feature>
<keyword evidence="15" id="KW-1185">Reference proteome</keyword>
<dbReference type="PANTHER" id="PTHR13402">
    <property type="entry name" value="RGPR-RELATED"/>
    <property type="match status" value="1"/>
</dbReference>
<dbReference type="PANTHER" id="PTHR13402:SF6">
    <property type="entry name" value="SECRETORY 16, ISOFORM I"/>
    <property type="match status" value="1"/>
</dbReference>
<dbReference type="AlphaFoldDB" id="A0A6G1LCW9"/>
<evidence type="ECO:0000256" key="9">
    <source>
        <dbReference type="ARBA" id="ARBA00024687"/>
    </source>
</evidence>
<gene>
    <name evidence="14" type="ORF">EJ03DRAFT_269956</name>
</gene>
<evidence type="ECO:0000256" key="11">
    <source>
        <dbReference type="SAM" id="MobiDB-lite"/>
    </source>
</evidence>
<keyword evidence="7 10" id="KW-0072">Autophagy</keyword>
<dbReference type="GO" id="GO:0006914">
    <property type="term" value="P:autophagy"/>
    <property type="evidence" value="ECO:0007669"/>
    <property type="project" value="UniProtKB-KW"/>
</dbReference>
<name>A0A6G1LCW9_9PEZI</name>
<keyword evidence="5 10" id="KW-0931">ER-Golgi transport</keyword>
<comment type="similarity">
    <text evidence="2 10">Belongs to the SEC16 family.</text>
</comment>